<name>A0A2H0XE11_UNCKA</name>
<protein>
    <recommendedName>
        <fullName evidence="4">Type II secretion system protein GspG C-terminal domain-containing protein</fullName>
    </recommendedName>
</protein>
<dbReference type="NCBIfam" id="TIGR02532">
    <property type="entry name" value="IV_pilin_GFxxxE"/>
    <property type="match status" value="1"/>
</dbReference>
<gene>
    <name evidence="2" type="ORF">COT49_02120</name>
</gene>
<keyword evidence="1" id="KW-1133">Transmembrane helix</keyword>
<proteinExistence type="predicted"/>
<comment type="caution">
    <text evidence="2">The sequence shown here is derived from an EMBL/GenBank/DDBJ whole genome shotgun (WGS) entry which is preliminary data.</text>
</comment>
<dbReference type="AlphaFoldDB" id="A0A2H0XE11"/>
<dbReference type="EMBL" id="PEYT01000019">
    <property type="protein sequence ID" value="PIS23045.1"/>
    <property type="molecule type" value="Genomic_DNA"/>
</dbReference>
<evidence type="ECO:0000313" key="3">
    <source>
        <dbReference type="Proteomes" id="UP000230340"/>
    </source>
</evidence>
<dbReference type="Proteomes" id="UP000230340">
    <property type="component" value="Unassembled WGS sequence"/>
</dbReference>
<reference evidence="3" key="1">
    <citation type="submission" date="2017-09" db="EMBL/GenBank/DDBJ databases">
        <title>Depth-based differentiation of microbial function through sediment-hosted aquifers and enrichment of novel symbionts in the deep terrestrial subsurface.</title>
        <authorList>
            <person name="Probst A.J."/>
            <person name="Ladd B."/>
            <person name="Jarett J.K."/>
            <person name="Geller-Mcgrath D.E."/>
            <person name="Sieber C.M.K."/>
            <person name="Emerson J.B."/>
            <person name="Anantharaman K."/>
            <person name="Thomas B.C."/>
            <person name="Malmstrom R."/>
            <person name="Stieglmeier M."/>
            <person name="Klingl A."/>
            <person name="Woyke T."/>
            <person name="Ryan C.M."/>
            <person name="Banfield J.F."/>
        </authorList>
    </citation>
    <scope>NUCLEOTIDE SEQUENCE [LARGE SCALE GENOMIC DNA]</scope>
</reference>
<accession>A0A2H0XE11</accession>
<feature type="transmembrane region" description="Helical" evidence="1">
    <location>
        <begin position="20"/>
        <end position="44"/>
    </location>
</feature>
<dbReference type="SUPFAM" id="SSF54523">
    <property type="entry name" value="Pili subunits"/>
    <property type="match status" value="1"/>
</dbReference>
<sequence>MGDMPCSTKKTSLGFTLVELLVVIAIVTLLLGSSLAIINPPLIFAKARDTQRISDLSNLSAAIDHYIIDNGIPPGAKNVMRLSDALPQGQVGPLQSASSGWIEGNLTKYIRKLFTDPTNLGDLVYRYKNDGVGFELDCGLEILTLEMQKDTGNSTARYEVGTKLDLL</sequence>
<dbReference type="Gene3D" id="3.30.700.10">
    <property type="entry name" value="Glycoprotein, Type 4 Pilin"/>
    <property type="match status" value="1"/>
</dbReference>
<keyword evidence="1" id="KW-0812">Transmembrane</keyword>
<organism evidence="2 3">
    <name type="scientific">candidate division WWE3 bacterium CG08_land_8_20_14_0_20_40_13</name>
    <dbReference type="NCBI Taxonomy" id="1975084"/>
    <lineage>
        <taxon>Bacteria</taxon>
        <taxon>Katanobacteria</taxon>
    </lineage>
</organism>
<evidence type="ECO:0008006" key="4">
    <source>
        <dbReference type="Google" id="ProtNLM"/>
    </source>
</evidence>
<evidence type="ECO:0000313" key="2">
    <source>
        <dbReference type="EMBL" id="PIS23045.1"/>
    </source>
</evidence>
<dbReference type="InterPro" id="IPR012902">
    <property type="entry name" value="N_methyl_site"/>
</dbReference>
<dbReference type="Pfam" id="PF07963">
    <property type="entry name" value="N_methyl"/>
    <property type="match status" value="1"/>
</dbReference>
<keyword evidence="1" id="KW-0472">Membrane</keyword>
<dbReference type="InterPro" id="IPR045584">
    <property type="entry name" value="Pilin-like"/>
</dbReference>
<evidence type="ECO:0000256" key="1">
    <source>
        <dbReference type="SAM" id="Phobius"/>
    </source>
</evidence>